<dbReference type="RefSeq" id="WP_032437123.1">
    <property type="nucleotide sequence ID" value="NZ_CP112887.1"/>
</dbReference>
<sequence>MSRQNVNVKPVLLSHEQIKALSDIQEQHRKTSSIGVAPTIHEIARGLMDKALASLSDGVKV</sequence>
<dbReference type="Proteomes" id="UP001210130">
    <property type="component" value="Chromosome"/>
</dbReference>
<protein>
    <recommendedName>
        <fullName evidence="3">Prophage protein</fullName>
    </recommendedName>
</protein>
<proteinExistence type="predicted"/>
<organism evidence="1 2">
    <name type="scientific">Klebsiella electrica</name>
    <dbReference type="NCBI Taxonomy" id="1259973"/>
    <lineage>
        <taxon>Bacteria</taxon>
        <taxon>Pseudomonadati</taxon>
        <taxon>Pseudomonadota</taxon>
        <taxon>Gammaproteobacteria</taxon>
        <taxon>Enterobacterales</taxon>
        <taxon>Enterobacteriaceae</taxon>
        <taxon>Klebsiella/Raoultella group</taxon>
        <taxon>Klebsiella</taxon>
    </lineage>
</organism>
<accession>A0AAJ5UG51</accession>
<keyword evidence="2" id="KW-1185">Reference proteome</keyword>
<dbReference type="EMBL" id="CP112887">
    <property type="protein sequence ID" value="WBW62557.1"/>
    <property type="molecule type" value="Genomic_DNA"/>
</dbReference>
<gene>
    <name evidence="1" type="ORF">OR613_06430</name>
</gene>
<evidence type="ECO:0000313" key="1">
    <source>
        <dbReference type="EMBL" id="WBW62557.1"/>
    </source>
</evidence>
<evidence type="ECO:0000313" key="2">
    <source>
        <dbReference type="Proteomes" id="UP001210130"/>
    </source>
</evidence>
<reference evidence="1 2" key="1">
    <citation type="journal article" date="2023" name="Microbiol. Resour. Announc.">
        <title>Complete Genome Sequence of the First Colistin-Resistant Raoultella electrica Strain.</title>
        <authorList>
            <person name="Aldeia C."/>
            <person name="Campos-Madueno E.I."/>
            <person name="Sendi P."/>
            <person name="Endimiani A."/>
        </authorList>
    </citation>
    <scope>NUCLEOTIDE SEQUENCE [LARGE SCALE GENOMIC DNA]</scope>
    <source>
        <strain evidence="1 2">S2-IND-01-C</strain>
    </source>
</reference>
<evidence type="ECO:0008006" key="3">
    <source>
        <dbReference type="Google" id="ProtNLM"/>
    </source>
</evidence>
<name>A0AAJ5UG51_9ENTR</name>
<dbReference type="AlphaFoldDB" id="A0AAJ5UG51"/>